<comment type="caution">
    <text evidence="2">The sequence shown here is derived from an EMBL/GenBank/DDBJ whole genome shotgun (WGS) entry which is preliminary data.</text>
</comment>
<dbReference type="EMBL" id="RSCE01000007">
    <property type="protein sequence ID" value="RSH81253.1"/>
    <property type="molecule type" value="Genomic_DNA"/>
</dbReference>
<evidence type="ECO:0000313" key="2">
    <source>
        <dbReference type="EMBL" id="RSH81253.1"/>
    </source>
</evidence>
<proteinExistence type="predicted"/>
<sequence>MSSHTTPTLSQQAAIEDKLVSHAMASNITLDGSVVLGSVLQEYCGERNIKFHAVVTKRQVWANFSYGSTRCQHWRHFTAESDLVPLLQQNSSFFDVLPLLASKEEARHQPTGVLFSLRKLVGHMVTCQRWQEEKERAQAAHRPMEAIWLLSSLNESVSTTSGSQLCLPYSMGEYVLTAHAPTIGHMPERLQDLEKPHTAILEFLNDKAPLVYTSDHIGRTQVRIWYQLPGASSNAQPHVQRLRQPLEPDPEILVQFNLRLAALSPPPESGVVSDSEAAPLSSDQ</sequence>
<feature type="region of interest" description="Disordered" evidence="1">
    <location>
        <begin position="264"/>
        <end position="284"/>
    </location>
</feature>
<dbReference type="AlphaFoldDB" id="A0A427XR17"/>
<gene>
    <name evidence="2" type="ORF">EHS24_008692</name>
</gene>
<evidence type="ECO:0000256" key="1">
    <source>
        <dbReference type="SAM" id="MobiDB-lite"/>
    </source>
</evidence>
<organism evidence="2 3">
    <name type="scientific">Apiotrichum porosum</name>
    <dbReference type="NCBI Taxonomy" id="105984"/>
    <lineage>
        <taxon>Eukaryota</taxon>
        <taxon>Fungi</taxon>
        <taxon>Dikarya</taxon>
        <taxon>Basidiomycota</taxon>
        <taxon>Agaricomycotina</taxon>
        <taxon>Tremellomycetes</taxon>
        <taxon>Trichosporonales</taxon>
        <taxon>Trichosporonaceae</taxon>
        <taxon>Apiotrichum</taxon>
    </lineage>
</organism>
<evidence type="ECO:0000313" key="3">
    <source>
        <dbReference type="Proteomes" id="UP000279236"/>
    </source>
</evidence>
<dbReference type="RefSeq" id="XP_028475972.1">
    <property type="nucleotide sequence ID" value="XM_028623998.1"/>
</dbReference>
<protein>
    <submittedName>
        <fullName evidence="2">Uncharacterized protein</fullName>
    </submittedName>
</protein>
<name>A0A427XR17_9TREE</name>
<keyword evidence="3" id="KW-1185">Reference proteome</keyword>
<accession>A0A427XR17</accession>
<reference evidence="2 3" key="1">
    <citation type="submission" date="2018-11" db="EMBL/GenBank/DDBJ databases">
        <title>Genome sequence of Apiotrichum porosum DSM 27194.</title>
        <authorList>
            <person name="Aliyu H."/>
            <person name="Gorte O."/>
            <person name="Ochsenreither K."/>
        </authorList>
    </citation>
    <scope>NUCLEOTIDE SEQUENCE [LARGE SCALE GENOMIC DNA]</scope>
    <source>
        <strain evidence="2 3">DSM 27194</strain>
    </source>
</reference>
<dbReference type="GeneID" id="39593235"/>
<dbReference type="Proteomes" id="UP000279236">
    <property type="component" value="Unassembled WGS sequence"/>
</dbReference>